<feature type="compositionally biased region" description="Basic and acidic residues" evidence="1">
    <location>
        <begin position="25"/>
        <end position="49"/>
    </location>
</feature>
<evidence type="ECO:0000256" key="1">
    <source>
        <dbReference type="SAM" id="MobiDB-lite"/>
    </source>
</evidence>
<evidence type="ECO:0000313" key="2">
    <source>
        <dbReference type="EMBL" id="MPM33088.1"/>
    </source>
</evidence>
<accession>A0A644YYH1</accession>
<protein>
    <submittedName>
        <fullName evidence="2">Uncharacterized protein</fullName>
    </submittedName>
</protein>
<dbReference type="EMBL" id="VSSQ01006552">
    <property type="protein sequence ID" value="MPM33088.1"/>
    <property type="molecule type" value="Genomic_DNA"/>
</dbReference>
<name>A0A644YYH1_9ZZZZ</name>
<reference evidence="2" key="1">
    <citation type="submission" date="2019-08" db="EMBL/GenBank/DDBJ databases">
        <authorList>
            <person name="Kucharzyk K."/>
            <person name="Murdoch R.W."/>
            <person name="Higgins S."/>
            <person name="Loffler F."/>
        </authorList>
    </citation>
    <scope>NUCLEOTIDE SEQUENCE</scope>
</reference>
<gene>
    <name evidence="2" type="ORF">SDC9_79655</name>
</gene>
<comment type="caution">
    <text evidence="2">The sequence shown here is derived from an EMBL/GenBank/DDBJ whole genome shotgun (WGS) entry which is preliminary data.</text>
</comment>
<sequence>MVKRSNRSQEKKVDAGAVVPLNVVDGHKRDGTHRQERTAGKGHEDDRGQARHLRVGQHDGSFRRGGGVWIDRALF</sequence>
<proteinExistence type="predicted"/>
<organism evidence="2">
    <name type="scientific">bioreactor metagenome</name>
    <dbReference type="NCBI Taxonomy" id="1076179"/>
    <lineage>
        <taxon>unclassified sequences</taxon>
        <taxon>metagenomes</taxon>
        <taxon>ecological metagenomes</taxon>
    </lineage>
</organism>
<dbReference type="AlphaFoldDB" id="A0A644YYH1"/>
<feature type="region of interest" description="Disordered" evidence="1">
    <location>
        <begin position="1"/>
        <end position="62"/>
    </location>
</feature>